<dbReference type="Proteomes" id="UP001143362">
    <property type="component" value="Unassembled WGS sequence"/>
</dbReference>
<dbReference type="Gene3D" id="3.40.50.720">
    <property type="entry name" value="NAD(P)-binding Rossmann-like Domain"/>
    <property type="match status" value="1"/>
</dbReference>
<feature type="domain" description="Alcohol dehydrogenase-like N-terminal" evidence="3">
    <location>
        <begin position="25"/>
        <end position="135"/>
    </location>
</feature>
<evidence type="ECO:0000313" key="5">
    <source>
        <dbReference type="Proteomes" id="UP001143362"/>
    </source>
</evidence>
<dbReference type="PANTHER" id="PTHR43401">
    <property type="entry name" value="L-THREONINE 3-DEHYDROGENASE"/>
    <property type="match status" value="1"/>
</dbReference>
<dbReference type="CDD" id="cd08262">
    <property type="entry name" value="Zn_ADH8"/>
    <property type="match status" value="1"/>
</dbReference>
<dbReference type="InterPro" id="IPR013154">
    <property type="entry name" value="ADH-like_N"/>
</dbReference>
<organism evidence="4 5">
    <name type="scientific">Candidatus Litorirhabdus singularis</name>
    <dbReference type="NCBI Taxonomy" id="2518993"/>
    <lineage>
        <taxon>Bacteria</taxon>
        <taxon>Pseudomonadati</taxon>
        <taxon>Pseudomonadota</taxon>
        <taxon>Gammaproteobacteria</taxon>
        <taxon>Cellvibrionales</taxon>
        <taxon>Halieaceae</taxon>
        <taxon>Candidatus Litorirhabdus</taxon>
    </lineage>
</organism>
<evidence type="ECO:0000313" key="4">
    <source>
        <dbReference type="EMBL" id="MCX2980158.1"/>
    </source>
</evidence>
<dbReference type="SUPFAM" id="SSF51735">
    <property type="entry name" value="NAD(P)-binding Rossmann-fold domains"/>
    <property type="match status" value="1"/>
</dbReference>
<dbReference type="InterPro" id="IPR011032">
    <property type="entry name" value="GroES-like_sf"/>
</dbReference>
<comment type="caution">
    <text evidence="4">The sequence shown here is derived from an EMBL/GenBank/DDBJ whole genome shotgun (WGS) entry which is preliminary data.</text>
</comment>
<dbReference type="RefSeq" id="WP_279244137.1">
    <property type="nucleotide sequence ID" value="NZ_SHNN01000001.1"/>
</dbReference>
<evidence type="ECO:0000259" key="3">
    <source>
        <dbReference type="Pfam" id="PF08240"/>
    </source>
</evidence>
<evidence type="ECO:0000259" key="2">
    <source>
        <dbReference type="Pfam" id="PF00107"/>
    </source>
</evidence>
<dbReference type="EMBL" id="SHNN01000001">
    <property type="protein sequence ID" value="MCX2980158.1"/>
    <property type="molecule type" value="Genomic_DNA"/>
</dbReference>
<dbReference type="PANTHER" id="PTHR43401:SF2">
    <property type="entry name" value="L-THREONINE 3-DEHYDROGENASE"/>
    <property type="match status" value="1"/>
</dbReference>
<sequence length="338" mass="35948">MKAAVFKEVGKPMVVEQVADPSADADQLVIKTAYCGICGTDLHSTREGAATVACDSILGHEFVGEVVEVGKALQKDWREGDRVCSLPFLSCGQCVACVTGRPFECAGLKCTGLDVPGGFAEYVKTGALETIKLPDQLDMERAALIEPLAVGLHAVRIAGMKAGQRVLITGGGPVGLAVALWARFLGARDVVVSEFAAKRCELATALGATAVINPAGDLGEQYRDATGGDPDMIFECVGAPGLIQQAVEMAPRHCKIVGVGVCEQPDTFMPFLALVKELQMQFAIAYTRDDFETVIAMLAQGRIDASPMVTDIIDLEDMPDAFEALRNPSHQCKVLTRF</sequence>
<evidence type="ECO:0000256" key="1">
    <source>
        <dbReference type="ARBA" id="ARBA00023002"/>
    </source>
</evidence>
<dbReference type="InterPro" id="IPR036291">
    <property type="entry name" value="NAD(P)-bd_dom_sf"/>
</dbReference>
<dbReference type="Gene3D" id="3.90.180.10">
    <property type="entry name" value="Medium-chain alcohol dehydrogenases, catalytic domain"/>
    <property type="match status" value="1"/>
</dbReference>
<feature type="domain" description="Alcohol dehydrogenase-like C-terminal" evidence="2">
    <location>
        <begin position="173"/>
        <end position="299"/>
    </location>
</feature>
<dbReference type="Pfam" id="PF00107">
    <property type="entry name" value="ADH_zinc_N"/>
    <property type="match status" value="1"/>
</dbReference>
<keyword evidence="5" id="KW-1185">Reference proteome</keyword>
<dbReference type="InterPro" id="IPR050129">
    <property type="entry name" value="Zn_alcohol_dh"/>
</dbReference>
<proteinExistence type="predicted"/>
<name>A0ABT3TCY3_9GAMM</name>
<dbReference type="InterPro" id="IPR013149">
    <property type="entry name" value="ADH-like_C"/>
</dbReference>
<keyword evidence="1" id="KW-0560">Oxidoreductase</keyword>
<dbReference type="SUPFAM" id="SSF50129">
    <property type="entry name" value="GroES-like"/>
    <property type="match status" value="1"/>
</dbReference>
<accession>A0ABT3TCY3</accession>
<dbReference type="Pfam" id="PF08240">
    <property type="entry name" value="ADH_N"/>
    <property type="match status" value="1"/>
</dbReference>
<protein>
    <submittedName>
        <fullName evidence="4">Alcohol dehydrogenase</fullName>
    </submittedName>
</protein>
<gene>
    <name evidence="4" type="ORF">EYC98_04670</name>
</gene>
<reference evidence="4" key="1">
    <citation type="submission" date="2019-02" db="EMBL/GenBank/DDBJ databases">
        <authorList>
            <person name="Li S.-H."/>
        </authorList>
    </citation>
    <scope>NUCLEOTIDE SEQUENCE</scope>
    <source>
        <strain evidence="4">IMCC14734</strain>
    </source>
</reference>